<evidence type="ECO:0000313" key="1">
    <source>
        <dbReference type="EMBL" id="KAL3277220.1"/>
    </source>
</evidence>
<dbReference type="AlphaFoldDB" id="A0ABD2NFQ8"/>
<gene>
    <name evidence="1" type="ORF">HHI36_012570</name>
</gene>
<reference evidence="1 2" key="1">
    <citation type="journal article" date="2021" name="BMC Biol.">
        <title>Horizontally acquired antibacterial genes associated with adaptive radiation of ladybird beetles.</title>
        <authorList>
            <person name="Li H.S."/>
            <person name="Tang X.F."/>
            <person name="Huang Y.H."/>
            <person name="Xu Z.Y."/>
            <person name="Chen M.L."/>
            <person name="Du X.Y."/>
            <person name="Qiu B.Y."/>
            <person name="Chen P.T."/>
            <person name="Zhang W."/>
            <person name="Slipinski A."/>
            <person name="Escalona H.E."/>
            <person name="Waterhouse R.M."/>
            <person name="Zwick A."/>
            <person name="Pang H."/>
        </authorList>
    </citation>
    <scope>NUCLEOTIDE SEQUENCE [LARGE SCALE GENOMIC DNA]</scope>
    <source>
        <strain evidence="1">SYSU2018</strain>
    </source>
</reference>
<sequence length="120" mass="14303">MYAVKIGIGNSWITHDYLDLIKKRDRAYVRWKKSNNQFTRDEFTQMKNRTNNLRKLLRRQHVKKNFMKPGVTARRPGKYLMELLSIPSSSCVVQFSARLIYMLTTHSPIYSFYATHLMKL</sequence>
<evidence type="ECO:0000313" key="2">
    <source>
        <dbReference type="Proteomes" id="UP001516400"/>
    </source>
</evidence>
<dbReference type="EMBL" id="JABFTP020000103">
    <property type="protein sequence ID" value="KAL3277220.1"/>
    <property type="molecule type" value="Genomic_DNA"/>
</dbReference>
<organism evidence="1 2">
    <name type="scientific">Cryptolaemus montrouzieri</name>
    <dbReference type="NCBI Taxonomy" id="559131"/>
    <lineage>
        <taxon>Eukaryota</taxon>
        <taxon>Metazoa</taxon>
        <taxon>Ecdysozoa</taxon>
        <taxon>Arthropoda</taxon>
        <taxon>Hexapoda</taxon>
        <taxon>Insecta</taxon>
        <taxon>Pterygota</taxon>
        <taxon>Neoptera</taxon>
        <taxon>Endopterygota</taxon>
        <taxon>Coleoptera</taxon>
        <taxon>Polyphaga</taxon>
        <taxon>Cucujiformia</taxon>
        <taxon>Coccinelloidea</taxon>
        <taxon>Coccinellidae</taxon>
        <taxon>Scymninae</taxon>
        <taxon>Scymnini</taxon>
        <taxon>Cryptolaemus</taxon>
    </lineage>
</organism>
<name>A0ABD2NFQ8_9CUCU</name>
<dbReference type="Proteomes" id="UP001516400">
    <property type="component" value="Unassembled WGS sequence"/>
</dbReference>
<keyword evidence="2" id="KW-1185">Reference proteome</keyword>
<protein>
    <submittedName>
        <fullName evidence="1">Uncharacterized protein</fullName>
    </submittedName>
</protein>
<accession>A0ABD2NFQ8</accession>
<comment type="caution">
    <text evidence="1">The sequence shown here is derived from an EMBL/GenBank/DDBJ whole genome shotgun (WGS) entry which is preliminary data.</text>
</comment>
<proteinExistence type="predicted"/>